<geneLocation type="plasmid" evidence="3">
    <name>pcme4a9ii</name>
</geneLocation>
<dbReference type="InterPro" id="IPR008893">
    <property type="entry name" value="WGR_domain"/>
</dbReference>
<gene>
    <name evidence="2" type="ORF">A9D14_18300</name>
</gene>
<evidence type="ECO:0000313" key="3">
    <source>
        <dbReference type="Proteomes" id="UP000195807"/>
    </source>
</evidence>
<dbReference type="OrthoDB" id="5801306at2"/>
<accession>A0A217EYU9</accession>
<dbReference type="SMART" id="SM00773">
    <property type="entry name" value="WGR"/>
    <property type="match status" value="1"/>
</dbReference>
<dbReference type="SUPFAM" id="SSF142921">
    <property type="entry name" value="WGR domain-like"/>
    <property type="match status" value="1"/>
</dbReference>
<keyword evidence="3" id="KW-1185">Reference proteome</keyword>
<dbReference type="Pfam" id="PF05406">
    <property type="entry name" value="WGR"/>
    <property type="match status" value="1"/>
</dbReference>
<sequence length="88" mass="10284">MDLWEDITIYWEARDPARNMTRFYRVSVSTDLFGVAIVERAWGRCGSRPRNMRQSFSSRADAEAAMRQVYARRASARQRIGTDYKMVA</sequence>
<dbReference type="CDD" id="cd07996">
    <property type="entry name" value="WGR_MMR_like"/>
    <property type="match status" value="1"/>
</dbReference>
<proteinExistence type="predicted"/>
<dbReference type="KEGG" id="cman:A9D14_18300"/>
<dbReference type="EMBL" id="CP019604">
    <property type="protein sequence ID" value="ARU18307.1"/>
    <property type="molecule type" value="Genomic_DNA"/>
</dbReference>
<protein>
    <recommendedName>
        <fullName evidence="1">WGR domain-containing protein</fullName>
    </recommendedName>
</protein>
<dbReference type="InterPro" id="IPR036930">
    <property type="entry name" value="WGR_dom_sf"/>
</dbReference>
<dbReference type="PROSITE" id="PS51977">
    <property type="entry name" value="WGR"/>
    <property type="match status" value="1"/>
</dbReference>
<dbReference type="Proteomes" id="UP000195807">
    <property type="component" value="Plasmid pCME4A9II"/>
</dbReference>
<evidence type="ECO:0000259" key="1">
    <source>
        <dbReference type="PROSITE" id="PS51977"/>
    </source>
</evidence>
<organism evidence="2 3">
    <name type="scientific">Croceicoccus marinus</name>
    <dbReference type="NCBI Taxonomy" id="450378"/>
    <lineage>
        <taxon>Bacteria</taxon>
        <taxon>Pseudomonadati</taxon>
        <taxon>Pseudomonadota</taxon>
        <taxon>Alphaproteobacteria</taxon>
        <taxon>Sphingomonadales</taxon>
        <taxon>Erythrobacteraceae</taxon>
        <taxon>Croceicoccus</taxon>
    </lineage>
</organism>
<dbReference type="AlphaFoldDB" id="A0A217EYU9"/>
<dbReference type="RefSeq" id="WP_083988193.1">
    <property type="nucleotide sequence ID" value="NZ_CP019604.1"/>
</dbReference>
<keyword evidence="2" id="KW-0614">Plasmid</keyword>
<reference evidence="2 3" key="1">
    <citation type="submission" date="2017-01" db="EMBL/GenBank/DDBJ databases">
        <title>Complete genome sequence of esterase-producing bacterium Croceicoccus marinus E4A9.</title>
        <authorList>
            <person name="Wu Y.-H."/>
            <person name="Cheng H."/>
            <person name="Xu L."/>
            <person name="Huo Y.-Y."/>
            <person name="Wang C.-S."/>
            <person name="Xu X.-W."/>
        </authorList>
    </citation>
    <scope>NUCLEOTIDE SEQUENCE [LARGE SCALE GENOMIC DNA]</scope>
    <source>
        <strain evidence="2 3">E4A9</strain>
        <plasmid evidence="3">Plasmid pcme4a9ii</plasmid>
    </source>
</reference>
<dbReference type="InterPro" id="IPR049809">
    <property type="entry name" value="YehF/YfeS-like_WGR"/>
</dbReference>
<evidence type="ECO:0000313" key="2">
    <source>
        <dbReference type="EMBL" id="ARU18307.1"/>
    </source>
</evidence>
<feature type="domain" description="WGR" evidence="1">
    <location>
        <begin position="6"/>
        <end position="88"/>
    </location>
</feature>
<name>A0A217EYU9_9SPHN</name>